<sequence>MKFGPVSPKDARGATAVHSIRQGDLVLKKGTVIGDTEIAALDAAGVKEIVVARLDKDDVAEDEAAASIAAAVAGAGTRTDGAFTGRCNLFAESAGILVVERDAVDRMNRIDEAMTLATLSAYKPVVEGEMIATVKIIPFAVPAEARDKAVAAAKKAEPVVRVVPYVIRKVGVVSTLLPGLAPKVIEKTLRITQERLGPAGATIVAERRVPHDEAALATAIAEVRQAGAELVIVFGASAIADRRDVIPMAIERAGGAIEHFGMPVDPGNLMLIGRIGGAPVIGAPGCARSPKENGFDWVLMRLLAGIPVSRADITGMGVGGLLMEIVTRPRPRDEKAVAAGRNVAAVVLAAGRSTRMGALNKMLAEIGGKSLVRIAAEQALASRAKPVIVVTGHQNKQVEAALVGLPVRFVYNPDYAEGLGTSLRAGIAAVPTEADGAIICLGDMPQVDSGLIDKLLTAFDPEKGALVVVPSIDGKRGNPVVWSRRFFKELMAVSGDVGARYLIGQYAEAVVEVPLSGEAALTDVDTPESLKAVKAEIERA</sequence>
<accession>A0A371BCG2</accession>
<dbReference type="CDD" id="cd03522">
    <property type="entry name" value="MoeA_like"/>
    <property type="match status" value="1"/>
</dbReference>
<dbReference type="EMBL" id="QRGO01000001">
    <property type="protein sequence ID" value="RDV05289.1"/>
    <property type="molecule type" value="Genomic_DNA"/>
</dbReference>
<dbReference type="Gene3D" id="3.90.550.10">
    <property type="entry name" value="Spore Coat Polysaccharide Biosynthesis Protein SpsA, Chain A"/>
    <property type="match status" value="1"/>
</dbReference>
<organism evidence="3 4">
    <name type="scientific">Undibacter mobilis</name>
    <dbReference type="NCBI Taxonomy" id="2292256"/>
    <lineage>
        <taxon>Bacteria</taxon>
        <taxon>Pseudomonadati</taxon>
        <taxon>Pseudomonadota</taxon>
        <taxon>Alphaproteobacteria</taxon>
        <taxon>Hyphomicrobiales</taxon>
        <taxon>Nitrobacteraceae</taxon>
        <taxon>Undibacter</taxon>
    </lineage>
</organism>
<dbReference type="SMART" id="SM00852">
    <property type="entry name" value="MoCF_biosynth"/>
    <property type="match status" value="1"/>
</dbReference>
<evidence type="ECO:0000313" key="4">
    <source>
        <dbReference type="Proteomes" id="UP000263993"/>
    </source>
</evidence>
<dbReference type="AlphaFoldDB" id="A0A371BCG2"/>
<dbReference type="SUPFAM" id="SSF53448">
    <property type="entry name" value="Nucleotide-diphospho-sugar transferases"/>
    <property type="match status" value="1"/>
</dbReference>
<dbReference type="Pfam" id="PF12804">
    <property type="entry name" value="NTP_transf_3"/>
    <property type="match status" value="1"/>
</dbReference>
<dbReference type="Gene3D" id="3.40.980.10">
    <property type="entry name" value="MoaB/Mog-like domain"/>
    <property type="match status" value="1"/>
</dbReference>
<feature type="domain" description="MoaB/Mog" evidence="2">
    <location>
        <begin position="171"/>
        <end position="304"/>
    </location>
</feature>
<dbReference type="PIRSF" id="PIRSF036626">
    <property type="entry name" value="MPTBd_MobAlike"/>
    <property type="match status" value="1"/>
</dbReference>
<proteinExistence type="predicted"/>
<dbReference type="InterPro" id="IPR012184">
    <property type="entry name" value="Bifunc_Mopterin-bd"/>
</dbReference>
<evidence type="ECO:0000256" key="1">
    <source>
        <dbReference type="ARBA" id="ARBA00022842"/>
    </source>
</evidence>
<comment type="caution">
    <text evidence="3">The sequence shown here is derived from an EMBL/GenBank/DDBJ whole genome shotgun (WGS) entry which is preliminary data.</text>
</comment>
<keyword evidence="3" id="KW-0808">Transferase</keyword>
<keyword evidence="1" id="KW-0460">Magnesium</keyword>
<name>A0A371BCG2_9BRAD</name>
<dbReference type="InterPro" id="IPR025877">
    <property type="entry name" value="MobA-like_NTP_Trfase"/>
</dbReference>
<dbReference type="CDD" id="cd04182">
    <property type="entry name" value="GT_2_like_f"/>
    <property type="match status" value="1"/>
</dbReference>
<dbReference type="RefSeq" id="WP_115517315.1">
    <property type="nucleotide sequence ID" value="NZ_QRGO01000001.1"/>
</dbReference>
<dbReference type="Proteomes" id="UP000263993">
    <property type="component" value="Unassembled WGS sequence"/>
</dbReference>
<gene>
    <name evidence="3" type="ORF">DXH78_12330</name>
</gene>
<dbReference type="InterPro" id="IPR029044">
    <property type="entry name" value="Nucleotide-diphossugar_trans"/>
</dbReference>
<dbReference type="PANTHER" id="PTHR43777">
    <property type="entry name" value="MOLYBDENUM COFACTOR CYTIDYLYLTRANSFERASE"/>
    <property type="match status" value="1"/>
</dbReference>
<dbReference type="Gene3D" id="3.90.105.10">
    <property type="entry name" value="Molybdopterin biosynthesis moea protein, domain 2"/>
    <property type="match status" value="1"/>
</dbReference>
<dbReference type="PANTHER" id="PTHR43777:SF1">
    <property type="entry name" value="MOLYBDENUM COFACTOR CYTIDYLYLTRANSFERASE"/>
    <property type="match status" value="1"/>
</dbReference>
<evidence type="ECO:0000313" key="3">
    <source>
        <dbReference type="EMBL" id="RDV05289.1"/>
    </source>
</evidence>
<evidence type="ECO:0000259" key="2">
    <source>
        <dbReference type="SMART" id="SM00852"/>
    </source>
</evidence>
<dbReference type="InterPro" id="IPR036425">
    <property type="entry name" value="MoaB/Mog-like_dom_sf"/>
</dbReference>
<protein>
    <submittedName>
        <fullName evidence="3">4-diphosphocytidyl-2C-methyl-D-erythritol kinase</fullName>
    </submittedName>
</protein>
<keyword evidence="3" id="KW-0418">Kinase</keyword>
<dbReference type="SUPFAM" id="SSF53218">
    <property type="entry name" value="Molybdenum cofactor biosynthesis proteins"/>
    <property type="match status" value="1"/>
</dbReference>
<dbReference type="OrthoDB" id="9779263at2"/>
<dbReference type="GO" id="GO:0016301">
    <property type="term" value="F:kinase activity"/>
    <property type="evidence" value="ECO:0007669"/>
    <property type="project" value="UniProtKB-KW"/>
</dbReference>
<reference evidence="4" key="1">
    <citation type="submission" date="2018-08" db="EMBL/GenBank/DDBJ databases">
        <authorList>
            <person name="Kim S.-J."/>
            <person name="Jung G.-Y."/>
        </authorList>
    </citation>
    <scope>NUCLEOTIDE SEQUENCE [LARGE SCALE GENOMIC DNA]</scope>
    <source>
        <strain evidence="4">GY_H</strain>
    </source>
</reference>
<keyword evidence="4" id="KW-1185">Reference proteome</keyword>
<dbReference type="InterPro" id="IPR001453">
    <property type="entry name" value="MoaB/Mog_dom"/>
</dbReference>
<dbReference type="GO" id="GO:0016779">
    <property type="term" value="F:nucleotidyltransferase activity"/>
    <property type="evidence" value="ECO:0007669"/>
    <property type="project" value="UniProtKB-ARBA"/>
</dbReference>